<dbReference type="InterPro" id="IPR011249">
    <property type="entry name" value="Metalloenz_LuxS/M16"/>
</dbReference>
<keyword evidence="3" id="KW-0482">Metalloprotease</keyword>
<organism evidence="9 10">
    <name type="scientific">Albimonas pacifica</name>
    <dbReference type="NCBI Taxonomy" id="1114924"/>
    <lineage>
        <taxon>Bacteria</taxon>
        <taxon>Pseudomonadati</taxon>
        <taxon>Pseudomonadota</taxon>
        <taxon>Alphaproteobacteria</taxon>
        <taxon>Rhodobacterales</taxon>
        <taxon>Paracoccaceae</taxon>
        <taxon>Albimonas</taxon>
    </lineage>
</organism>
<feature type="signal peptide" evidence="6">
    <location>
        <begin position="1"/>
        <end position="30"/>
    </location>
</feature>
<dbReference type="PANTHER" id="PTHR11851:SF49">
    <property type="entry name" value="MITOCHONDRIAL-PROCESSING PEPTIDASE SUBUNIT ALPHA"/>
    <property type="match status" value="1"/>
</dbReference>
<dbReference type="PROSITE" id="PS00143">
    <property type="entry name" value="INSULINASE"/>
    <property type="match status" value="1"/>
</dbReference>
<feature type="domain" description="Peptidase M16 C-terminal" evidence="8">
    <location>
        <begin position="201"/>
        <end position="383"/>
    </location>
</feature>
<reference evidence="9 10" key="1">
    <citation type="submission" date="2016-10" db="EMBL/GenBank/DDBJ databases">
        <authorList>
            <person name="de Groot N.N."/>
        </authorList>
    </citation>
    <scope>NUCLEOTIDE SEQUENCE [LARGE SCALE GENOMIC DNA]</scope>
    <source>
        <strain evidence="9 10">CGMCC 1.11030</strain>
    </source>
</reference>
<feature type="region of interest" description="Disordered" evidence="5">
    <location>
        <begin position="449"/>
        <end position="469"/>
    </location>
</feature>
<accession>A0A1I3EBW9</accession>
<comment type="similarity">
    <text evidence="2 4">Belongs to the peptidase M16 family.</text>
</comment>
<dbReference type="Pfam" id="PF05193">
    <property type="entry name" value="Peptidase_M16_C"/>
    <property type="match status" value="1"/>
</dbReference>
<keyword evidence="3" id="KW-0378">Hydrolase</keyword>
<dbReference type="InterPro" id="IPR011765">
    <property type="entry name" value="Pept_M16_N"/>
</dbReference>
<keyword evidence="10" id="KW-1185">Reference proteome</keyword>
<dbReference type="STRING" id="1114924.SAMN05216258_103288"/>
<feature type="chain" id="PRO_5011458701" evidence="6">
    <location>
        <begin position="31"/>
        <end position="469"/>
    </location>
</feature>
<dbReference type="InterPro" id="IPR007863">
    <property type="entry name" value="Peptidase_M16_C"/>
</dbReference>
<comment type="cofactor">
    <cofactor evidence="1">
        <name>Zn(2+)</name>
        <dbReference type="ChEBI" id="CHEBI:29105"/>
    </cofactor>
</comment>
<dbReference type="InterPro" id="IPR050361">
    <property type="entry name" value="MPP/UQCRC_Complex"/>
</dbReference>
<dbReference type="PANTHER" id="PTHR11851">
    <property type="entry name" value="METALLOPROTEASE"/>
    <property type="match status" value="1"/>
</dbReference>
<sequence>MTLPAPRPARRRARAALVAASLAASLAAPAAAEPAVTTFELENGLRGVVIEDHRAPVVTHMVWYRIGAADEPPGKSGIAHFLEHLMFKGTDEIPDAAFSKIVAANGGQDNAFTSRDYTGYFQRIAADRLGLVMRMEADRMRDLELTDAQVTPERQVILEERSSRTDTNPQAIFGEQRDAALYMNHPYGIPVIGWRAEMEGLTRQDALDFYRTYYAPNNAILVVAGDVTPEQVEDLAREHFGPLAPTENLPERARPMEPPQLVERRMVYEDPRIGQPYVMREYLTIARRDDQARAAALQVLADVLGDGINSRFAQAMVVGGGVALQAGAWYSGDWRDYGEFGLYAVPAPDHTLQEAEDALDATLADFLASDGPTEEELARIKMGYRSAEVYRQDSQMALAREYGQALASDYTLEQIAEWPDRLQAVTAADVMEAAREVFDRRRAVTGWLRAPAPEAAAPTADADTQEQQG</sequence>
<evidence type="ECO:0000256" key="4">
    <source>
        <dbReference type="RuleBase" id="RU004447"/>
    </source>
</evidence>
<dbReference type="GO" id="GO:0046872">
    <property type="term" value="F:metal ion binding"/>
    <property type="evidence" value="ECO:0007669"/>
    <property type="project" value="InterPro"/>
</dbReference>
<dbReference type="Proteomes" id="UP000199377">
    <property type="component" value="Unassembled WGS sequence"/>
</dbReference>
<protein>
    <submittedName>
        <fullName evidence="9">Zinc protease</fullName>
    </submittedName>
</protein>
<evidence type="ECO:0000256" key="1">
    <source>
        <dbReference type="ARBA" id="ARBA00001947"/>
    </source>
</evidence>
<dbReference type="OrthoDB" id="9811314at2"/>
<dbReference type="GO" id="GO:0006508">
    <property type="term" value="P:proteolysis"/>
    <property type="evidence" value="ECO:0007669"/>
    <property type="project" value="UniProtKB-KW"/>
</dbReference>
<evidence type="ECO:0000256" key="2">
    <source>
        <dbReference type="ARBA" id="ARBA00007261"/>
    </source>
</evidence>
<dbReference type="EMBL" id="FOQH01000003">
    <property type="protein sequence ID" value="SFH96472.1"/>
    <property type="molecule type" value="Genomic_DNA"/>
</dbReference>
<evidence type="ECO:0000256" key="3">
    <source>
        <dbReference type="ARBA" id="ARBA00023049"/>
    </source>
</evidence>
<dbReference type="GO" id="GO:0004222">
    <property type="term" value="F:metalloendopeptidase activity"/>
    <property type="evidence" value="ECO:0007669"/>
    <property type="project" value="InterPro"/>
</dbReference>
<dbReference type="Gene3D" id="3.30.830.10">
    <property type="entry name" value="Metalloenzyme, LuxS/M16 peptidase-like"/>
    <property type="match status" value="2"/>
</dbReference>
<feature type="domain" description="Peptidase M16 N-terminal" evidence="7">
    <location>
        <begin position="49"/>
        <end position="192"/>
    </location>
</feature>
<evidence type="ECO:0000313" key="9">
    <source>
        <dbReference type="EMBL" id="SFH96472.1"/>
    </source>
</evidence>
<proteinExistence type="inferred from homology"/>
<evidence type="ECO:0000256" key="5">
    <source>
        <dbReference type="SAM" id="MobiDB-lite"/>
    </source>
</evidence>
<gene>
    <name evidence="9" type="ORF">SAMN05216258_103288</name>
</gene>
<evidence type="ECO:0000313" key="10">
    <source>
        <dbReference type="Proteomes" id="UP000199377"/>
    </source>
</evidence>
<dbReference type="SUPFAM" id="SSF63411">
    <property type="entry name" value="LuxS/MPP-like metallohydrolase"/>
    <property type="match status" value="2"/>
</dbReference>
<dbReference type="InterPro" id="IPR001431">
    <property type="entry name" value="Pept_M16_Zn_BS"/>
</dbReference>
<keyword evidence="6" id="KW-0732">Signal</keyword>
<evidence type="ECO:0000259" key="8">
    <source>
        <dbReference type="Pfam" id="PF05193"/>
    </source>
</evidence>
<dbReference type="AlphaFoldDB" id="A0A1I3EBW9"/>
<feature type="compositionally biased region" description="Low complexity" evidence="5">
    <location>
        <begin position="450"/>
        <end position="469"/>
    </location>
</feature>
<keyword evidence="9" id="KW-0645">Protease</keyword>
<evidence type="ECO:0000256" key="6">
    <source>
        <dbReference type="SAM" id="SignalP"/>
    </source>
</evidence>
<dbReference type="RefSeq" id="WP_092859071.1">
    <property type="nucleotide sequence ID" value="NZ_FOQH01000003.1"/>
</dbReference>
<dbReference type="Pfam" id="PF00675">
    <property type="entry name" value="Peptidase_M16"/>
    <property type="match status" value="1"/>
</dbReference>
<name>A0A1I3EBW9_9RHOB</name>
<evidence type="ECO:0000259" key="7">
    <source>
        <dbReference type="Pfam" id="PF00675"/>
    </source>
</evidence>